<sequence>MSKFCSSGQHRKLPGGQAFSKNKMRNQRRLSKRTFLLHVFTEQTSLRSKVQDNSPPPTQHSWLNIADSKPGKLKTMTSEQHYYHAGLIFNIIVHFTSNMGLRCIGLLEDGPRQPTTVVIDDVLNLQD</sequence>
<dbReference type="EMBL" id="OX597821">
    <property type="protein sequence ID" value="CAI9727072.1"/>
    <property type="molecule type" value="Genomic_DNA"/>
</dbReference>
<keyword evidence="3" id="KW-1185">Reference proteome</keyword>
<name>A0AA36F791_OCTVU</name>
<gene>
    <name evidence="2" type="ORF">OCTVUL_1B027783</name>
</gene>
<feature type="region of interest" description="Disordered" evidence="1">
    <location>
        <begin position="46"/>
        <end position="65"/>
    </location>
</feature>
<protein>
    <submittedName>
        <fullName evidence="2">Uncharacterized protein</fullName>
    </submittedName>
</protein>
<evidence type="ECO:0000313" key="2">
    <source>
        <dbReference type="EMBL" id="CAI9727072.1"/>
    </source>
</evidence>
<accession>A0AA36F791</accession>
<dbReference type="Proteomes" id="UP001162480">
    <property type="component" value="Chromosome 8"/>
</dbReference>
<feature type="region of interest" description="Disordered" evidence="1">
    <location>
        <begin position="1"/>
        <end position="30"/>
    </location>
</feature>
<evidence type="ECO:0000256" key="1">
    <source>
        <dbReference type="SAM" id="MobiDB-lite"/>
    </source>
</evidence>
<organism evidence="2 3">
    <name type="scientific">Octopus vulgaris</name>
    <name type="common">Common octopus</name>
    <dbReference type="NCBI Taxonomy" id="6645"/>
    <lineage>
        <taxon>Eukaryota</taxon>
        <taxon>Metazoa</taxon>
        <taxon>Spiralia</taxon>
        <taxon>Lophotrochozoa</taxon>
        <taxon>Mollusca</taxon>
        <taxon>Cephalopoda</taxon>
        <taxon>Coleoidea</taxon>
        <taxon>Octopodiformes</taxon>
        <taxon>Octopoda</taxon>
        <taxon>Incirrata</taxon>
        <taxon>Octopodidae</taxon>
        <taxon>Octopus</taxon>
    </lineage>
</organism>
<proteinExistence type="predicted"/>
<dbReference type="AlphaFoldDB" id="A0AA36F791"/>
<reference evidence="2" key="1">
    <citation type="submission" date="2023-08" db="EMBL/GenBank/DDBJ databases">
        <authorList>
            <person name="Alioto T."/>
            <person name="Alioto T."/>
            <person name="Gomez Garrido J."/>
        </authorList>
    </citation>
    <scope>NUCLEOTIDE SEQUENCE</scope>
</reference>
<evidence type="ECO:0000313" key="3">
    <source>
        <dbReference type="Proteomes" id="UP001162480"/>
    </source>
</evidence>